<accession>A0A3D9SQ44</accession>
<dbReference type="EMBL" id="QTTT01000001">
    <property type="protein sequence ID" value="REE97737.1"/>
    <property type="molecule type" value="Genomic_DNA"/>
</dbReference>
<keyword evidence="1" id="KW-0732">Signal</keyword>
<evidence type="ECO:0000313" key="3">
    <source>
        <dbReference type="Proteomes" id="UP000256661"/>
    </source>
</evidence>
<comment type="caution">
    <text evidence="2">The sequence shown here is derived from an EMBL/GenBank/DDBJ whole genome shotgun (WGS) entry which is preliminary data.</text>
</comment>
<organism evidence="2 3">
    <name type="scientific">Thermomonospora umbrina</name>
    <dbReference type="NCBI Taxonomy" id="111806"/>
    <lineage>
        <taxon>Bacteria</taxon>
        <taxon>Bacillati</taxon>
        <taxon>Actinomycetota</taxon>
        <taxon>Actinomycetes</taxon>
        <taxon>Streptosporangiales</taxon>
        <taxon>Thermomonosporaceae</taxon>
        <taxon>Thermomonospora</taxon>
    </lineage>
</organism>
<feature type="chain" id="PRO_5017833935" description="Secreted protein" evidence="1">
    <location>
        <begin position="39"/>
        <end position="180"/>
    </location>
</feature>
<dbReference type="OrthoDB" id="9837117at2"/>
<keyword evidence="3" id="KW-1185">Reference proteome</keyword>
<reference evidence="2 3" key="1">
    <citation type="submission" date="2018-08" db="EMBL/GenBank/DDBJ databases">
        <title>Sequencing the genomes of 1000 actinobacteria strains.</title>
        <authorList>
            <person name="Klenk H.-P."/>
        </authorList>
    </citation>
    <scope>NUCLEOTIDE SEQUENCE [LARGE SCALE GENOMIC DNA]</scope>
    <source>
        <strain evidence="2 3">DSM 43927</strain>
    </source>
</reference>
<proteinExistence type="predicted"/>
<dbReference type="Proteomes" id="UP000256661">
    <property type="component" value="Unassembled WGS sequence"/>
</dbReference>
<gene>
    <name evidence="2" type="ORF">DFJ69_3212</name>
</gene>
<dbReference type="AlphaFoldDB" id="A0A3D9SQ44"/>
<name>A0A3D9SQ44_9ACTN</name>
<feature type="signal peptide" evidence="1">
    <location>
        <begin position="1"/>
        <end position="38"/>
    </location>
</feature>
<evidence type="ECO:0000256" key="1">
    <source>
        <dbReference type="SAM" id="SignalP"/>
    </source>
</evidence>
<protein>
    <recommendedName>
        <fullName evidence="4">Secreted protein</fullName>
    </recommendedName>
</protein>
<dbReference type="RefSeq" id="WP_147312322.1">
    <property type="nucleotide sequence ID" value="NZ_QTTT01000001.1"/>
</dbReference>
<sequence>MKIRPRTKNRTRARTVAGAIVLSATAAATALTAAPASADTHFNWRLNNLTFTPVVWGIGTNAGDPNCHYRLRYGNIGNVAFAQIRLYAGGCGDYRVQVRAASGSTFRNWTSGGTATRGTDGCGSYFELQATSDANWIGVSGVAVSGRPSPDKSFYHFDHPNYLTQPAIPSSRIVRHCDGS</sequence>
<evidence type="ECO:0000313" key="2">
    <source>
        <dbReference type="EMBL" id="REE97737.1"/>
    </source>
</evidence>
<evidence type="ECO:0008006" key="4">
    <source>
        <dbReference type="Google" id="ProtNLM"/>
    </source>
</evidence>